<dbReference type="EMBL" id="JAQGDS010000019">
    <property type="protein sequence ID" value="KAJ6255817.1"/>
    <property type="molecule type" value="Genomic_DNA"/>
</dbReference>
<gene>
    <name evidence="2" type="ORF">Dda_9427</name>
</gene>
<sequence length="198" mass="22245">MHFSTVILTALAAFSAVFAAPVAEAETPSVETPPAPQWFKLQIKTDDKGSEWYNRAAYLSYRNIVDRGYTYTVGWPSRSPVFYTYIDNALIYSYQGRSWWFTFGKGGQVEGLWLGGWRDASFDFNKKGHLSRKGAKWNKWVVCRATVGTVATDIVGWDATNKGLTAPWSGNCKKVTIEKTKATEAELREAVWPEAPQN</sequence>
<evidence type="ECO:0000256" key="1">
    <source>
        <dbReference type="SAM" id="SignalP"/>
    </source>
</evidence>
<evidence type="ECO:0000313" key="3">
    <source>
        <dbReference type="Proteomes" id="UP001221413"/>
    </source>
</evidence>
<name>A0AAD6NF67_DREDA</name>
<keyword evidence="3" id="KW-1185">Reference proteome</keyword>
<dbReference type="Proteomes" id="UP001221413">
    <property type="component" value="Unassembled WGS sequence"/>
</dbReference>
<feature type="signal peptide" evidence="1">
    <location>
        <begin position="1"/>
        <end position="19"/>
    </location>
</feature>
<protein>
    <submittedName>
        <fullName evidence="2">Uncharacterized protein</fullName>
    </submittedName>
</protein>
<accession>A0AAD6NF67</accession>
<reference evidence="2" key="1">
    <citation type="submission" date="2023-01" db="EMBL/GenBank/DDBJ databases">
        <title>The chitinases involved in constricting ring structure development in the nematode-trapping fungus Drechslerella dactyloides.</title>
        <authorList>
            <person name="Wang R."/>
            <person name="Zhang L."/>
            <person name="Tang P."/>
            <person name="Li S."/>
            <person name="Liang L."/>
        </authorList>
    </citation>
    <scope>NUCLEOTIDE SEQUENCE</scope>
    <source>
        <strain evidence="2">YMF1.00031</strain>
    </source>
</reference>
<keyword evidence="1" id="KW-0732">Signal</keyword>
<organism evidence="2 3">
    <name type="scientific">Drechslerella dactyloides</name>
    <name type="common">Nematode-trapping fungus</name>
    <name type="synonym">Arthrobotrys dactyloides</name>
    <dbReference type="NCBI Taxonomy" id="74499"/>
    <lineage>
        <taxon>Eukaryota</taxon>
        <taxon>Fungi</taxon>
        <taxon>Dikarya</taxon>
        <taxon>Ascomycota</taxon>
        <taxon>Pezizomycotina</taxon>
        <taxon>Orbiliomycetes</taxon>
        <taxon>Orbiliales</taxon>
        <taxon>Orbiliaceae</taxon>
        <taxon>Drechslerella</taxon>
    </lineage>
</organism>
<dbReference type="AlphaFoldDB" id="A0AAD6NF67"/>
<feature type="chain" id="PRO_5041990745" evidence="1">
    <location>
        <begin position="20"/>
        <end position="198"/>
    </location>
</feature>
<evidence type="ECO:0000313" key="2">
    <source>
        <dbReference type="EMBL" id="KAJ6255817.1"/>
    </source>
</evidence>
<proteinExistence type="predicted"/>
<comment type="caution">
    <text evidence="2">The sequence shown here is derived from an EMBL/GenBank/DDBJ whole genome shotgun (WGS) entry which is preliminary data.</text>
</comment>